<evidence type="ECO:0000313" key="3">
    <source>
        <dbReference type="EMBL" id="OOQ62194.1"/>
    </source>
</evidence>
<evidence type="ECO:0000256" key="2">
    <source>
        <dbReference type="SAM" id="Phobius"/>
    </source>
</evidence>
<feature type="compositionally biased region" description="Basic and acidic residues" evidence="1">
    <location>
        <begin position="14"/>
        <end position="26"/>
    </location>
</feature>
<keyword evidence="4" id="KW-1185">Reference proteome</keyword>
<proteinExistence type="predicted"/>
<comment type="caution">
    <text evidence="3">The sequence shown here is derived from an EMBL/GenBank/DDBJ whole genome shotgun (WGS) entry which is preliminary data.</text>
</comment>
<dbReference type="STRING" id="1792845.BC343_03890"/>
<keyword evidence="2" id="KW-0472">Membrane</keyword>
<keyword evidence="2" id="KW-1133">Transmembrane helix</keyword>
<evidence type="ECO:0000313" key="4">
    <source>
        <dbReference type="Proteomes" id="UP000189739"/>
    </source>
</evidence>
<feature type="region of interest" description="Disordered" evidence="1">
    <location>
        <begin position="1"/>
        <end position="26"/>
    </location>
</feature>
<keyword evidence="2" id="KW-0812">Transmembrane</keyword>
<feature type="transmembrane region" description="Helical" evidence="2">
    <location>
        <begin position="46"/>
        <end position="67"/>
    </location>
</feature>
<evidence type="ECO:0000256" key="1">
    <source>
        <dbReference type="SAM" id="MobiDB-lite"/>
    </source>
</evidence>
<sequence length="82" mass="9692">MDGKTPEQQQKAENGLERRSAREHADEQIAKINQRFADEEKRMTRFVTFLFLFLLAIMLISLAWYYFSGGKFPVQSEMYKLP</sequence>
<protein>
    <submittedName>
        <fullName evidence="3">Uncharacterized protein</fullName>
    </submittedName>
</protein>
<dbReference type="RefSeq" id="WP_078346392.1">
    <property type="nucleotide sequence ID" value="NZ_MBTF01000001.1"/>
</dbReference>
<dbReference type="AlphaFoldDB" id="A0A1S9PMK7"/>
<accession>A0A1S9PMK7</accession>
<reference evidence="3 4" key="1">
    <citation type="submission" date="2016-07" db="EMBL/GenBank/DDBJ databases">
        <title>Genomic analysis of zinc-resistant bacterium Mucilaginibacter pedocola TBZ30.</title>
        <authorList>
            <person name="Huang J."/>
            <person name="Tang J."/>
        </authorList>
    </citation>
    <scope>NUCLEOTIDE SEQUENCE [LARGE SCALE GENOMIC DNA]</scope>
    <source>
        <strain evidence="3 4">TBZ30</strain>
    </source>
</reference>
<dbReference type="EMBL" id="MBTF01000001">
    <property type="protein sequence ID" value="OOQ62194.1"/>
    <property type="molecule type" value="Genomic_DNA"/>
</dbReference>
<feature type="compositionally biased region" description="Polar residues" evidence="1">
    <location>
        <begin position="1"/>
        <end position="12"/>
    </location>
</feature>
<gene>
    <name evidence="3" type="ORF">BC343_03890</name>
</gene>
<name>A0A1S9PMK7_9SPHI</name>
<dbReference type="Proteomes" id="UP000189739">
    <property type="component" value="Unassembled WGS sequence"/>
</dbReference>
<organism evidence="3 4">
    <name type="scientific">Mucilaginibacter pedocola</name>
    <dbReference type="NCBI Taxonomy" id="1792845"/>
    <lineage>
        <taxon>Bacteria</taxon>
        <taxon>Pseudomonadati</taxon>
        <taxon>Bacteroidota</taxon>
        <taxon>Sphingobacteriia</taxon>
        <taxon>Sphingobacteriales</taxon>
        <taxon>Sphingobacteriaceae</taxon>
        <taxon>Mucilaginibacter</taxon>
    </lineage>
</organism>